<dbReference type="EMBL" id="KZ679009">
    <property type="protein sequence ID" value="PSS22282.1"/>
    <property type="molecule type" value="Genomic_DNA"/>
</dbReference>
<organism evidence="2 3">
    <name type="scientific">Amorphotheca resinae ATCC 22711</name>
    <dbReference type="NCBI Taxonomy" id="857342"/>
    <lineage>
        <taxon>Eukaryota</taxon>
        <taxon>Fungi</taxon>
        <taxon>Dikarya</taxon>
        <taxon>Ascomycota</taxon>
        <taxon>Pezizomycotina</taxon>
        <taxon>Leotiomycetes</taxon>
        <taxon>Helotiales</taxon>
        <taxon>Amorphothecaceae</taxon>
        <taxon>Amorphotheca</taxon>
    </lineage>
</organism>
<accession>A0A2T3B6A5</accession>
<gene>
    <name evidence="2" type="ORF">M430DRAFT_65476</name>
</gene>
<dbReference type="InParanoid" id="A0A2T3B6A5"/>
<keyword evidence="3" id="KW-1185">Reference proteome</keyword>
<dbReference type="PANTHER" id="PTHR42090:SF1">
    <property type="match status" value="1"/>
</dbReference>
<sequence length="140" mass="15366">MSGSNVLRLATRRCIRPRQHCSPSLTRPIRPFSQSSLGSYPRKDSQDKDSINTESTEYSKSGTDDATARQDTAFDPTKTDPEEQKNSGKGDENSGNPLDVSPANQEVSKARDQQEGAPENDPNQGKKSVARSPKKAKKLF</sequence>
<feature type="compositionally biased region" description="Polar residues" evidence="1">
    <location>
        <begin position="52"/>
        <end position="61"/>
    </location>
</feature>
<feature type="region of interest" description="Disordered" evidence="1">
    <location>
        <begin position="1"/>
        <end position="140"/>
    </location>
</feature>
<protein>
    <submittedName>
        <fullName evidence="2">Uncharacterized protein</fullName>
    </submittedName>
</protein>
<feature type="compositionally biased region" description="Basic and acidic residues" evidence="1">
    <location>
        <begin position="77"/>
        <end position="92"/>
    </location>
</feature>
<dbReference type="RefSeq" id="XP_024722437.1">
    <property type="nucleotide sequence ID" value="XM_024869175.1"/>
</dbReference>
<feature type="compositionally biased region" description="Basic residues" evidence="1">
    <location>
        <begin position="10"/>
        <end position="19"/>
    </location>
</feature>
<dbReference type="Proteomes" id="UP000241818">
    <property type="component" value="Unassembled WGS sequence"/>
</dbReference>
<feature type="compositionally biased region" description="Basic and acidic residues" evidence="1">
    <location>
        <begin position="41"/>
        <end position="51"/>
    </location>
</feature>
<evidence type="ECO:0000313" key="3">
    <source>
        <dbReference type="Proteomes" id="UP000241818"/>
    </source>
</evidence>
<dbReference type="OrthoDB" id="4220319at2759"/>
<dbReference type="STRING" id="857342.A0A2T3B6A5"/>
<dbReference type="PANTHER" id="PTHR42090">
    <property type="match status" value="1"/>
</dbReference>
<name>A0A2T3B6A5_AMORE</name>
<feature type="compositionally biased region" description="Basic residues" evidence="1">
    <location>
        <begin position="128"/>
        <end position="140"/>
    </location>
</feature>
<proteinExistence type="predicted"/>
<evidence type="ECO:0000256" key="1">
    <source>
        <dbReference type="SAM" id="MobiDB-lite"/>
    </source>
</evidence>
<dbReference type="GeneID" id="36577256"/>
<dbReference type="AlphaFoldDB" id="A0A2T3B6A5"/>
<reference evidence="2 3" key="1">
    <citation type="journal article" date="2018" name="New Phytol.">
        <title>Comparative genomics and transcriptomics depict ericoid mycorrhizal fungi as versatile saprotrophs and plant mutualists.</title>
        <authorList>
            <person name="Martino E."/>
            <person name="Morin E."/>
            <person name="Grelet G.A."/>
            <person name="Kuo A."/>
            <person name="Kohler A."/>
            <person name="Daghino S."/>
            <person name="Barry K.W."/>
            <person name="Cichocki N."/>
            <person name="Clum A."/>
            <person name="Dockter R.B."/>
            <person name="Hainaut M."/>
            <person name="Kuo R.C."/>
            <person name="LaButti K."/>
            <person name="Lindahl B.D."/>
            <person name="Lindquist E.A."/>
            <person name="Lipzen A."/>
            <person name="Khouja H.R."/>
            <person name="Magnuson J."/>
            <person name="Murat C."/>
            <person name="Ohm R.A."/>
            <person name="Singer S.W."/>
            <person name="Spatafora J.W."/>
            <person name="Wang M."/>
            <person name="Veneault-Fourrey C."/>
            <person name="Henrissat B."/>
            <person name="Grigoriev I.V."/>
            <person name="Martin F.M."/>
            <person name="Perotto S."/>
        </authorList>
    </citation>
    <scope>NUCLEOTIDE SEQUENCE [LARGE SCALE GENOMIC DNA]</scope>
    <source>
        <strain evidence="2 3">ATCC 22711</strain>
    </source>
</reference>
<evidence type="ECO:0000313" key="2">
    <source>
        <dbReference type="EMBL" id="PSS22282.1"/>
    </source>
</evidence>